<dbReference type="STRING" id="150374.A0A0M8N4D5"/>
<evidence type="ECO:0000313" key="1">
    <source>
        <dbReference type="EMBL" id="KOS19710.1"/>
    </source>
</evidence>
<reference evidence="1 2" key="1">
    <citation type="submission" date="2015-07" db="EMBL/GenBank/DDBJ databases">
        <title>The genome of the fungus Escovopsis weberi, a specialized disease agent of ant agriculture.</title>
        <authorList>
            <person name="de Man T.J."/>
            <person name="Stajich J.E."/>
            <person name="Kubicek C.P."/>
            <person name="Chenthamara K."/>
            <person name="Atanasova L."/>
            <person name="Druzhinina I.S."/>
            <person name="Birnbaum S."/>
            <person name="Barribeau S.M."/>
            <person name="Teiling C."/>
            <person name="Suen G."/>
            <person name="Currie C."/>
            <person name="Gerardo N.M."/>
        </authorList>
    </citation>
    <scope>NUCLEOTIDE SEQUENCE [LARGE SCALE GENOMIC DNA]</scope>
</reference>
<comment type="caution">
    <text evidence="1">The sequence shown here is derived from an EMBL/GenBank/DDBJ whole genome shotgun (WGS) entry which is preliminary data.</text>
</comment>
<sequence length="221" mass="24214">MSDSPTAPASAPREFVVRRRPFKSSYTIWRTSGTPGGYPIPVHYVKIGTRIGRAPELALLDGPYDDAATVAVCHMPAFSLDYKIGFGSPEAPNDMIWEDMVARGAGTEYRMELTLFRSDCAMTTAGGGTGPGEGLSRKRGFVWRRIERGPDKDKDKDKDGKAWGPRGWRMADGESGLVAAFVEHAAKGVCGRLTLEEGRASDLDIVAMITLLALYERRRRS</sequence>
<organism evidence="1 2">
    <name type="scientific">Escovopsis weberi</name>
    <dbReference type="NCBI Taxonomy" id="150374"/>
    <lineage>
        <taxon>Eukaryota</taxon>
        <taxon>Fungi</taxon>
        <taxon>Dikarya</taxon>
        <taxon>Ascomycota</taxon>
        <taxon>Pezizomycotina</taxon>
        <taxon>Sordariomycetes</taxon>
        <taxon>Hypocreomycetidae</taxon>
        <taxon>Hypocreales</taxon>
        <taxon>Hypocreaceae</taxon>
        <taxon>Escovopsis</taxon>
    </lineage>
</organism>
<name>A0A0M8N4D5_ESCWE</name>
<evidence type="ECO:0000313" key="2">
    <source>
        <dbReference type="Proteomes" id="UP000053831"/>
    </source>
</evidence>
<dbReference type="Proteomes" id="UP000053831">
    <property type="component" value="Unassembled WGS sequence"/>
</dbReference>
<gene>
    <name evidence="1" type="ORF">ESCO_000089</name>
</gene>
<dbReference type="AlphaFoldDB" id="A0A0M8N4D5"/>
<accession>A0A0M8N4D5</accession>
<keyword evidence="2" id="KW-1185">Reference proteome</keyword>
<dbReference type="OrthoDB" id="3431997at2759"/>
<proteinExistence type="predicted"/>
<dbReference type="EMBL" id="LGSR01000020">
    <property type="protein sequence ID" value="KOS19710.1"/>
    <property type="molecule type" value="Genomic_DNA"/>
</dbReference>
<protein>
    <submittedName>
        <fullName evidence="1">Uncharacterized protein</fullName>
    </submittedName>
</protein>